<feature type="domain" description="HD" evidence="7">
    <location>
        <begin position="449"/>
        <end position="551"/>
    </location>
</feature>
<dbReference type="EMBL" id="PDJH01000001">
    <property type="protein sequence ID" value="PFG35978.1"/>
    <property type="molecule type" value="Genomic_DNA"/>
</dbReference>
<dbReference type="Gene3D" id="3.30.460.10">
    <property type="entry name" value="Beta Polymerase, domain 2"/>
    <property type="match status" value="1"/>
</dbReference>
<evidence type="ECO:0000256" key="1">
    <source>
        <dbReference type="ARBA" id="ARBA00022679"/>
    </source>
</evidence>
<keyword evidence="4" id="KW-0460">Magnesium</keyword>
<dbReference type="InterPro" id="IPR006674">
    <property type="entry name" value="HD_domain"/>
</dbReference>
<gene>
    <name evidence="8" type="ORF">ATL41_0679</name>
</gene>
<dbReference type="InterPro" id="IPR013546">
    <property type="entry name" value="PII_UdlTrfase/GS_AdlTrfase"/>
</dbReference>
<dbReference type="PROSITE" id="PS51831">
    <property type="entry name" value="HD"/>
    <property type="match status" value="1"/>
</dbReference>
<dbReference type="AlphaFoldDB" id="A0A2A9EAK7"/>
<evidence type="ECO:0000256" key="6">
    <source>
        <dbReference type="SAM" id="MobiDB-lite"/>
    </source>
</evidence>
<dbReference type="SMART" id="SM00471">
    <property type="entry name" value="HDc"/>
    <property type="match status" value="1"/>
</dbReference>
<protein>
    <submittedName>
        <fullName evidence="8">[protein-PII] uridylyltransferase</fullName>
    </submittedName>
</protein>
<evidence type="ECO:0000313" key="9">
    <source>
        <dbReference type="Proteomes" id="UP000221394"/>
    </source>
</evidence>
<accession>A0A2A9EAK7</accession>
<evidence type="ECO:0000313" key="8">
    <source>
        <dbReference type="EMBL" id="PFG35978.1"/>
    </source>
</evidence>
<dbReference type="GO" id="GO:0008773">
    <property type="term" value="F:[protein-PII] uridylyltransferase activity"/>
    <property type="evidence" value="ECO:0007669"/>
    <property type="project" value="InterPro"/>
</dbReference>
<keyword evidence="2 8" id="KW-0548">Nucleotidyltransferase</keyword>
<keyword evidence="3" id="KW-0378">Hydrolase</keyword>
<evidence type="ECO:0000256" key="3">
    <source>
        <dbReference type="ARBA" id="ARBA00022801"/>
    </source>
</evidence>
<dbReference type="CDD" id="cd05401">
    <property type="entry name" value="NT_GlnE_GlnD_like"/>
    <property type="match status" value="1"/>
</dbReference>
<keyword evidence="5" id="KW-0511">Multifunctional enzyme</keyword>
<dbReference type="NCBIfam" id="NF002895">
    <property type="entry name" value="PRK03381.1"/>
    <property type="match status" value="1"/>
</dbReference>
<dbReference type="PANTHER" id="PTHR47320">
    <property type="entry name" value="BIFUNCTIONAL URIDYLYLTRANSFERASE/URIDYLYL-REMOVING ENZYME"/>
    <property type="match status" value="1"/>
</dbReference>
<dbReference type="InterPro" id="IPR003607">
    <property type="entry name" value="HD/PDEase_dom"/>
</dbReference>
<evidence type="ECO:0000256" key="5">
    <source>
        <dbReference type="ARBA" id="ARBA00023268"/>
    </source>
</evidence>
<dbReference type="Gene3D" id="1.10.3090.10">
    <property type="entry name" value="cca-adding enzyme, domain 2"/>
    <property type="match status" value="1"/>
</dbReference>
<organism evidence="8 9">
    <name type="scientific">Flavimobilis soli</name>
    <dbReference type="NCBI Taxonomy" id="442709"/>
    <lineage>
        <taxon>Bacteria</taxon>
        <taxon>Bacillati</taxon>
        <taxon>Actinomycetota</taxon>
        <taxon>Actinomycetes</taxon>
        <taxon>Micrococcales</taxon>
        <taxon>Jonesiaceae</taxon>
        <taxon>Flavimobilis</taxon>
    </lineage>
</organism>
<dbReference type="SUPFAM" id="SSF81301">
    <property type="entry name" value="Nucleotidyltransferase"/>
    <property type="match status" value="1"/>
</dbReference>
<sequence length="595" mass="64665">MQDDRDGDNRSGAQEVPHTDSIGVRDLRRFRIEDARQTMQDPSAESGTERRRRQSDVVVAALAELWREALGDEPEHGVALAAVGSLARGDAGPLSDLDLVLLHDGRTRTAQQLSALADRLWYPLWDAGLDLDHSVRSLAQCRQVASTDVPAAVGLLDTRVVAGDALLVHKASSAVLTDWRGASRRRLPELLASTRTRAERSGEIAYLIEPDLKEARGGIRDAVVLSALAASWLTDRPHGDVDRARAHLLDVRDALNVVTGRSTNRLVQQEQEEVAQLLGVGDADDLLASLAEAGRTVTYALDTTVRRARQALVRPSVARRPLVVRGKRVPPRLRAVSDGLVEHDGELVLAIDAQPEKDPLLPLRAAATAARTGLAISPVTSVNLAGCPPLPEPWPKVARGYLMTLLGAQHDQVPVFEALDLVGVVTGWIPEWAAVRNRPQRSAIHRHTVDRHLVEVVARAGRDRREVDDQEVLLLSALLHDIGKRAGAADHSVVGAELAPTIVRRMGFEEHVADDVARIVRHHLTLSRLATTADPDSPETLAELLDAVDHRADLLKILRVVTEADSSSLGPNGWTAWRARLVDDLTRRGLTALAG</sequence>
<proteinExistence type="predicted"/>
<dbReference type="InterPro" id="IPR010043">
    <property type="entry name" value="UTase/UR"/>
</dbReference>
<keyword evidence="1 8" id="KW-0808">Transferase</keyword>
<reference evidence="8 9" key="1">
    <citation type="submission" date="2017-10" db="EMBL/GenBank/DDBJ databases">
        <title>Sequencing the genomes of 1000 actinobacteria strains.</title>
        <authorList>
            <person name="Klenk H.-P."/>
        </authorList>
    </citation>
    <scope>NUCLEOTIDE SEQUENCE [LARGE SCALE GENOMIC DNA]</scope>
    <source>
        <strain evidence="8 9">DSM 21574</strain>
    </source>
</reference>
<feature type="compositionally biased region" description="Polar residues" evidence="6">
    <location>
        <begin position="37"/>
        <end position="46"/>
    </location>
</feature>
<dbReference type="Pfam" id="PF01909">
    <property type="entry name" value="NTP_transf_2"/>
    <property type="match status" value="1"/>
</dbReference>
<dbReference type="Pfam" id="PF01966">
    <property type="entry name" value="HD"/>
    <property type="match status" value="1"/>
</dbReference>
<evidence type="ECO:0000256" key="2">
    <source>
        <dbReference type="ARBA" id="ARBA00022695"/>
    </source>
</evidence>
<dbReference type="Proteomes" id="UP000221394">
    <property type="component" value="Unassembled WGS sequence"/>
</dbReference>
<evidence type="ECO:0000259" key="7">
    <source>
        <dbReference type="PROSITE" id="PS51831"/>
    </source>
</evidence>
<feature type="region of interest" description="Disordered" evidence="6">
    <location>
        <begin position="1"/>
        <end position="53"/>
    </location>
</feature>
<dbReference type="SUPFAM" id="SSF109604">
    <property type="entry name" value="HD-domain/PDEase-like"/>
    <property type="match status" value="1"/>
</dbReference>
<dbReference type="SUPFAM" id="SSF81593">
    <property type="entry name" value="Nucleotidyltransferase substrate binding subunit/domain"/>
    <property type="match status" value="1"/>
</dbReference>
<dbReference type="InterPro" id="IPR043519">
    <property type="entry name" value="NT_sf"/>
</dbReference>
<dbReference type="RefSeq" id="WP_098457209.1">
    <property type="nucleotide sequence ID" value="NZ_PDJH01000001.1"/>
</dbReference>
<comment type="caution">
    <text evidence="8">The sequence shown here is derived from an EMBL/GenBank/DDBJ whole genome shotgun (WGS) entry which is preliminary data.</text>
</comment>
<evidence type="ECO:0000256" key="4">
    <source>
        <dbReference type="ARBA" id="ARBA00022842"/>
    </source>
</evidence>
<feature type="compositionally biased region" description="Basic and acidic residues" evidence="6">
    <location>
        <begin position="23"/>
        <end position="36"/>
    </location>
</feature>
<dbReference type="InterPro" id="IPR002934">
    <property type="entry name" value="Polymerase_NTP_transf_dom"/>
</dbReference>
<dbReference type="PANTHER" id="PTHR47320:SF1">
    <property type="entry name" value="BIFUNCTIONAL URIDYLYLTRANSFERASE_URIDYLYL-REMOVING ENZYME"/>
    <property type="match status" value="1"/>
</dbReference>
<dbReference type="Pfam" id="PF08335">
    <property type="entry name" value="GlnD_UR_UTase"/>
    <property type="match status" value="1"/>
</dbReference>
<dbReference type="GO" id="GO:0016787">
    <property type="term" value="F:hydrolase activity"/>
    <property type="evidence" value="ECO:0007669"/>
    <property type="project" value="UniProtKB-KW"/>
</dbReference>
<name>A0A2A9EAK7_9MICO</name>
<dbReference type="OrthoDB" id="9758038at2"/>
<keyword evidence="9" id="KW-1185">Reference proteome</keyword>